<dbReference type="GO" id="GO:0006270">
    <property type="term" value="P:DNA replication initiation"/>
    <property type="evidence" value="ECO:0007669"/>
    <property type="project" value="TreeGrafter"/>
</dbReference>
<organism evidence="4 5">
    <name type="scientific">Dissophora globulifera</name>
    <dbReference type="NCBI Taxonomy" id="979702"/>
    <lineage>
        <taxon>Eukaryota</taxon>
        <taxon>Fungi</taxon>
        <taxon>Fungi incertae sedis</taxon>
        <taxon>Mucoromycota</taxon>
        <taxon>Mortierellomycotina</taxon>
        <taxon>Mortierellomycetes</taxon>
        <taxon>Mortierellales</taxon>
        <taxon>Mortierellaceae</taxon>
        <taxon>Dissophora</taxon>
    </lineage>
</organism>
<dbReference type="Pfam" id="PF00533">
    <property type="entry name" value="BRCT"/>
    <property type="match status" value="2"/>
</dbReference>
<evidence type="ECO:0000313" key="4">
    <source>
        <dbReference type="EMBL" id="KAG0318207.1"/>
    </source>
</evidence>
<dbReference type="Pfam" id="PF12738">
    <property type="entry name" value="PTCB-BRCT"/>
    <property type="match status" value="1"/>
</dbReference>
<dbReference type="Gene3D" id="3.40.50.10190">
    <property type="entry name" value="BRCT domain"/>
    <property type="match status" value="5"/>
</dbReference>
<evidence type="ECO:0000256" key="1">
    <source>
        <dbReference type="ARBA" id="ARBA00022737"/>
    </source>
</evidence>
<dbReference type="GO" id="GO:0033314">
    <property type="term" value="P:mitotic DNA replication checkpoint signaling"/>
    <property type="evidence" value="ECO:0007669"/>
    <property type="project" value="TreeGrafter"/>
</dbReference>
<feature type="domain" description="BRCT" evidence="3">
    <location>
        <begin position="231"/>
        <end position="325"/>
    </location>
</feature>
<dbReference type="OrthoDB" id="251770at2759"/>
<evidence type="ECO:0000256" key="2">
    <source>
        <dbReference type="SAM" id="MobiDB-lite"/>
    </source>
</evidence>
<feature type="compositionally biased region" description="Polar residues" evidence="2">
    <location>
        <begin position="691"/>
        <end position="705"/>
    </location>
</feature>
<reference evidence="4" key="1">
    <citation type="journal article" date="2020" name="Fungal Divers.">
        <title>Resolving the Mortierellaceae phylogeny through synthesis of multi-gene phylogenetics and phylogenomics.</title>
        <authorList>
            <person name="Vandepol N."/>
            <person name="Liber J."/>
            <person name="Desiro A."/>
            <person name="Na H."/>
            <person name="Kennedy M."/>
            <person name="Barry K."/>
            <person name="Grigoriev I.V."/>
            <person name="Miller A.N."/>
            <person name="O'Donnell K."/>
            <person name="Stajich J.E."/>
            <person name="Bonito G."/>
        </authorList>
    </citation>
    <scope>NUCLEOTIDE SEQUENCE</scope>
    <source>
        <strain evidence="4">REB-010B</strain>
    </source>
</reference>
<evidence type="ECO:0000313" key="5">
    <source>
        <dbReference type="Proteomes" id="UP000738325"/>
    </source>
</evidence>
<dbReference type="CDD" id="cd00027">
    <property type="entry name" value="BRCT"/>
    <property type="match status" value="1"/>
</dbReference>
<feature type="domain" description="BRCT" evidence="3">
    <location>
        <begin position="574"/>
        <end position="660"/>
    </location>
</feature>
<dbReference type="InterPro" id="IPR036420">
    <property type="entry name" value="BRCT_dom_sf"/>
</dbReference>
<dbReference type="SUPFAM" id="SSF52113">
    <property type="entry name" value="BRCT domain"/>
    <property type="match status" value="5"/>
</dbReference>
<feature type="region of interest" description="Disordered" evidence="2">
    <location>
        <begin position="399"/>
        <end position="423"/>
    </location>
</feature>
<keyword evidence="1" id="KW-0677">Repeat</keyword>
<feature type="domain" description="BRCT" evidence="3">
    <location>
        <begin position="111"/>
        <end position="200"/>
    </location>
</feature>
<feature type="compositionally biased region" description="Basic residues" evidence="2">
    <location>
        <begin position="1"/>
        <end position="10"/>
    </location>
</feature>
<dbReference type="AlphaFoldDB" id="A0A9P6RF33"/>
<dbReference type="InterPro" id="IPR059215">
    <property type="entry name" value="BRCT2_TopBP1-like"/>
</dbReference>
<dbReference type="EMBL" id="JAAAIP010000383">
    <property type="protein sequence ID" value="KAG0318207.1"/>
    <property type="molecule type" value="Genomic_DNA"/>
</dbReference>
<dbReference type="PROSITE" id="PS50172">
    <property type="entry name" value="BRCT"/>
    <property type="match status" value="4"/>
</dbReference>
<dbReference type="PANTHER" id="PTHR13561">
    <property type="entry name" value="DNA REPLICATION REGULATOR DPB11-RELATED"/>
    <property type="match status" value="1"/>
</dbReference>
<sequence>MFRQSHPKRKTLIDPPPSSLSPAPQSQKEPLQNPNLPLLNALVCYTGASIRDREVIPKRVQALGGKVSPDLVTETALERRIPVVEPAWLTYIYDEWSKNHPVNLQKVTEDFATGPLKGCVICVTGLATDQRQEIQRDTIQYGGKYTSDLLKNITTHLICDYAFGEKYTSAIQWGIKCIPSQWFKDTLKTLELADETKYTIGAGGRERLQRKDLETRKQDDDKEDEQPLVVPDELYLEACQIYLCSSFPDAKAARYKKMIRNAGGIHVKEYDPQEVTHVLVPTDTLEPSTFALFAQGTDLPYIVNQQWLRRSYREGKVLPEAEFIVPFPTRTADGQQKPVRFDGATTWTTDAAVRSGMTGDKARTNNSRVAAVRTRRRSPTASDVVPGAAFKDYREGTTLVDSSSHKAPVSPPNNQSPQAHRVMHPRTASGVLSEALGDMTMDSALVLDPPTQEDSLTTATDVMHLDEDEEAQLSNIFLGLHISSYGCKEGVTKTIQEQTVACGGTYVDDVETLPAEVHLKTIVPLSMPWDEVKDLKGVILTSCWFERSLIEERVISSNDHFLYRPMKSIPIDGFQDLCISVSSSNLKEVEYTQIGRAIKILGATFFDRLHTTSTNLLISDHPSGPKYDFMSKNGRPIVKMEWLRRCIEEGTRLPFKGYFLNEESSTVPETQSNGSSRTQSMNGHQSDDSLRSNGSTDTLQATSTPQPIPSLTPLDGLAVCLPSRVKGDHREMQDLIIQMGARLHTSYDSAGTHFVHKGKATQDAKRDLRAAKRDGLYIVAPSWLYKCKETGLRVNEREHPETYDDKHLTLTTTTTHTPHDRPALSIVRKRSSSPSLRAPGRAGAGGRKKASAVGFGRTATGGQPPHLQGAIGQNSPTQTFQGTAAGVMSSMFGADPGSSSSAMSSSMSNNMDMSFASVTDASLLQQEGSDQLDNLGIWQPVPTIAPTTRGAAGRKRRRALPAVDGVSPSMTDMDTSAIYE</sequence>
<dbReference type="PANTHER" id="PTHR13561:SF20">
    <property type="entry name" value="DNA TOPOISOMERASE 2-BINDING PROTEIN 1"/>
    <property type="match status" value="1"/>
</dbReference>
<feature type="region of interest" description="Disordered" evidence="2">
    <location>
        <begin position="828"/>
        <end position="851"/>
    </location>
</feature>
<feature type="region of interest" description="Disordered" evidence="2">
    <location>
        <begin position="1"/>
        <end position="34"/>
    </location>
</feature>
<feature type="domain" description="BRCT" evidence="3">
    <location>
        <begin position="709"/>
        <end position="801"/>
    </location>
</feature>
<dbReference type="InterPro" id="IPR001357">
    <property type="entry name" value="BRCT_dom"/>
</dbReference>
<evidence type="ECO:0000259" key="3">
    <source>
        <dbReference type="PROSITE" id="PS50172"/>
    </source>
</evidence>
<keyword evidence="5" id="KW-1185">Reference proteome</keyword>
<dbReference type="CDD" id="cd17731">
    <property type="entry name" value="BRCT_TopBP1_rpt2_like"/>
    <property type="match status" value="1"/>
</dbReference>
<protein>
    <submittedName>
        <fullName evidence="4">DNA topoisomerase 2-binding protein 1</fullName>
    </submittedName>
</protein>
<proteinExistence type="predicted"/>
<accession>A0A9P6RF33</accession>
<name>A0A9P6RF33_9FUNG</name>
<gene>
    <name evidence="4" type="primary">TOPBP1</name>
    <name evidence="4" type="ORF">BGZ99_005811</name>
</gene>
<feature type="non-terminal residue" evidence="4">
    <location>
        <position position="980"/>
    </location>
</feature>
<feature type="region of interest" description="Disordered" evidence="2">
    <location>
        <begin position="664"/>
        <end position="714"/>
    </location>
</feature>
<feature type="compositionally biased region" description="Low complexity" evidence="2">
    <location>
        <begin position="20"/>
        <end position="34"/>
    </location>
</feature>
<feature type="compositionally biased region" description="Polar residues" evidence="2">
    <location>
        <begin position="664"/>
        <end position="684"/>
    </location>
</feature>
<dbReference type="SMART" id="SM00292">
    <property type="entry name" value="BRCT"/>
    <property type="match status" value="6"/>
</dbReference>
<feature type="region of interest" description="Disordered" evidence="2">
    <location>
        <begin position="946"/>
        <end position="980"/>
    </location>
</feature>
<dbReference type="CDD" id="cd17727">
    <property type="entry name" value="BRCT_TopBP1_rpt6"/>
    <property type="match status" value="1"/>
</dbReference>
<dbReference type="GO" id="GO:0007095">
    <property type="term" value="P:mitotic G2 DNA damage checkpoint signaling"/>
    <property type="evidence" value="ECO:0007669"/>
    <property type="project" value="TreeGrafter"/>
</dbReference>
<dbReference type="Proteomes" id="UP000738325">
    <property type="component" value="Unassembled WGS sequence"/>
</dbReference>
<comment type="caution">
    <text evidence="4">The sequence shown here is derived from an EMBL/GenBank/DDBJ whole genome shotgun (WGS) entry which is preliminary data.</text>
</comment>
<dbReference type="FunFam" id="3.40.50.10190:FF:000010">
    <property type="entry name" value="DNA topoisomerase II binding protein 1"/>
    <property type="match status" value="1"/>
</dbReference>